<dbReference type="PANTHER" id="PTHR33336:SF3">
    <property type="entry name" value="ABM DOMAIN-CONTAINING PROTEIN"/>
    <property type="match status" value="1"/>
</dbReference>
<evidence type="ECO:0000256" key="1">
    <source>
        <dbReference type="SAM" id="Phobius"/>
    </source>
</evidence>
<dbReference type="InterPro" id="IPR050744">
    <property type="entry name" value="AI-2_Isomerase_LsrG"/>
</dbReference>
<gene>
    <name evidence="3" type="ORF">ET418_13850</name>
</gene>
<evidence type="ECO:0000313" key="4">
    <source>
        <dbReference type="Proteomes" id="UP000324298"/>
    </source>
</evidence>
<keyword evidence="4" id="KW-1185">Reference proteome</keyword>
<name>A0A5A9X9Q1_9BACT</name>
<dbReference type="PROSITE" id="PS51725">
    <property type="entry name" value="ABM"/>
    <property type="match status" value="1"/>
</dbReference>
<dbReference type="PANTHER" id="PTHR33336">
    <property type="entry name" value="QUINOL MONOOXYGENASE YGIN-RELATED"/>
    <property type="match status" value="1"/>
</dbReference>
<feature type="transmembrane region" description="Helical" evidence="1">
    <location>
        <begin position="30"/>
        <end position="48"/>
    </location>
</feature>
<dbReference type="Pfam" id="PF03992">
    <property type="entry name" value="ABM"/>
    <property type="match status" value="1"/>
</dbReference>
<keyword evidence="3" id="KW-0503">Monooxygenase</keyword>
<accession>A0A5A9X9Q1</accession>
<sequence length="153" mass="17475">MAENGRQQVPQVGSDQINKNRAVNFNRRSFPFFCAWLLVLFLCGYTFAQEKIPVVRLARLKIDAAKLESYKAALKEEIETSVRVEPGVLSLYAVSEKDNPSHVTIFEIYADAEAYKAHLETPHFKKYKRSTKEMVTFLELMDATPILLGMNTK</sequence>
<organism evidence="3 4">
    <name type="scientific">Oryzomonas rubra</name>
    <dbReference type="NCBI Taxonomy" id="2509454"/>
    <lineage>
        <taxon>Bacteria</taxon>
        <taxon>Pseudomonadati</taxon>
        <taxon>Thermodesulfobacteriota</taxon>
        <taxon>Desulfuromonadia</taxon>
        <taxon>Geobacterales</taxon>
        <taxon>Geobacteraceae</taxon>
        <taxon>Oryzomonas</taxon>
    </lineage>
</organism>
<keyword evidence="1" id="KW-0472">Membrane</keyword>
<feature type="domain" description="ABM" evidence="2">
    <location>
        <begin position="54"/>
        <end position="147"/>
    </location>
</feature>
<reference evidence="3 4" key="1">
    <citation type="submission" date="2019-04" db="EMBL/GenBank/DDBJ databases">
        <title>Geobacter ruber sp. nov., ferric-reducing bacteria isolated from paddy soil.</title>
        <authorList>
            <person name="Xu Z."/>
            <person name="Masuda Y."/>
            <person name="Itoh H."/>
            <person name="Senoo K."/>
        </authorList>
    </citation>
    <scope>NUCLEOTIDE SEQUENCE [LARGE SCALE GENOMIC DNA]</scope>
    <source>
        <strain evidence="3 4">Red88</strain>
    </source>
</reference>
<dbReference type="InterPro" id="IPR007138">
    <property type="entry name" value="ABM_dom"/>
</dbReference>
<evidence type="ECO:0000259" key="2">
    <source>
        <dbReference type="PROSITE" id="PS51725"/>
    </source>
</evidence>
<evidence type="ECO:0000313" key="3">
    <source>
        <dbReference type="EMBL" id="KAA0889882.1"/>
    </source>
</evidence>
<dbReference type="GO" id="GO:0004497">
    <property type="term" value="F:monooxygenase activity"/>
    <property type="evidence" value="ECO:0007669"/>
    <property type="project" value="UniProtKB-KW"/>
</dbReference>
<dbReference type="InterPro" id="IPR011008">
    <property type="entry name" value="Dimeric_a/b-barrel"/>
</dbReference>
<dbReference type="EMBL" id="SRSD01000008">
    <property type="protein sequence ID" value="KAA0889882.1"/>
    <property type="molecule type" value="Genomic_DNA"/>
</dbReference>
<dbReference type="Gene3D" id="3.30.70.100">
    <property type="match status" value="1"/>
</dbReference>
<dbReference type="OrthoDB" id="9812754at2"/>
<keyword evidence="3" id="KW-0560">Oxidoreductase</keyword>
<keyword evidence="1" id="KW-1133">Transmembrane helix</keyword>
<comment type="caution">
    <text evidence="3">The sequence shown here is derived from an EMBL/GenBank/DDBJ whole genome shotgun (WGS) entry which is preliminary data.</text>
</comment>
<proteinExistence type="predicted"/>
<dbReference type="SUPFAM" id="SSF54909">
    <property type="entry name" value="Dimeric alpha+beta barrel"/>
    <property type="match status" value="1"/>
</dbReference>
<dbReference type="Proteomes" id="UP000324298">
    <property type="component" value="Unassembled WGS sequence"/>
</dbReference>
<dbReference type="AlphaFoldDB" id="A0A5A9X9Q1"/>
<protein>
    <submittedName>
        <fullName evidence="3">Antibiotic biosynthesis monooxygenase</fullName>
    </submittedName>
</protein>
<keyword evidence="1" id="KW-0812">Transmembrane</keyword>